<gene>
    <name evidence="3" type="ORF">BIY29_08975</name>
</gene>
<evidence type="ECO:0000313" key="4">
    <source>
        <dbReference type="Proteomes" id="UP000285648"/>
    </source>
</evidence>
<dbReference type="Gene3D" id="3.30.2310.20">
    <property type="entry name" value="RelE-like"/>
    <property type="match status" value="1"/>
</dbReference>
<name>A0A421DPK1_9GAMM</name>
<dbReference type="PANTHER" id="PTHR33755">
    <property type="entry name" value="TOXIN PARE1-RELATED"/>
    <property type="match status" value="1"/>
</dbReference>
<dbReference type="Proteomes" id="UP000285648">
    <property type="component" value="Unassembled WGS sequence"/>
</dbReference>
<protein>
    <submittedName>
        <fullName evidence="3">Addiction module toxin RelE</fullName>
    </submittedName>
</protein>
<proteinExistence type="inferred from homology"/>
<dbReference type="AlphaFoldDB" id="A0A421DPK1"/>
<dbReference type="OrthoDB" id="9798046at2"/>
<dbReference type="InterPro" id="IPR051803">
    <property type="entry name" value="TA_system_RelE-like_toxin"/>
</dbReference>
<evidence type="ECO:0000256" key="2">
    <source>
        <dbReference type="ARBA" id="ARBA00022649"/>
    </source>
</evidence>
<keyword evidence="2" id="KW-1277">Toxin-antitoxin system</keyword>
<evidence type="ECO:0000256" key="1">
    <source>
        <dbReference type="ARBA" id="ARBA00006226"/>
    </source>
</evidence>
<reference evidence="3 4" key="1">
    <citation type="submission" date="2016-09" db="EMBL/GenBank/DDBJ databases">
        <authorList>
            <person name="Doonan J."/>
            <person name="Pachebat J.A."/>
            <person name="Golyshin P.N."/>
            <person name="Denman S."/>
            <person name="Mcdonald J.E."/>
        </authorList>
    </citation>
    <scope>NUCLEOTIDE SEQUENCE [LARGE SCALE GENOMIC DNA]</scope>
    <source>
        <strain evidence="3 4">NCPPB 3934</strain>
    </source>
</reference>
<dbReference type="Pfam" id="PF05016">
    <property type="entry name" value="ParE_toxin"/>
    <property type="match status" value="1"/>
</dbReference>
<evidence type="ECO:0000313" key="3">
    <source>
        <dbReference type="EMBL" id="RLM24520.1"/>
    </source>
</evidence>
<accession>A0A421DPK1</accession>
<keyword evidence="4" id="KW-1185">Reference proteome</keyword>
<organism evidence="3 4">
    <name type="scientific">Brenneria alni</name>
    <dbReference type="NCBI Taxonomy" id="71656"/>
    <lineage>
        <taxon>Bacteria</taxon>
        <taxon>Pseudomonadati</taxon>
        <taxon>Pseudomonadota</taxon>
        <taxon>Gammaproteobacteria</taxon>
        <taxon>Enterobacterales</taxon>
        <taxon>Pectobacteriaceae</taxon>
        <taxon>Brenneria</taxon>
    </lineage>
</organism>
<comment type="caution">
    <text evidence="3">The sequence shown here is derived from an EMBL/GenBank/DDBJ whole genome shotgun (WGS) entry which is preliminary data.</text>
</comment>
<dbReference type="InterPro" id="IPR007712">
    <property type="entry name" value="RelE/ParE_toxin"/>
</dbReference>
<dbReference type="PANTHER" id="PTHR33755:SF6">
    <property type="entry name" value="PLASMID STABILIZATION SYSTEM PROTEIN"/>
    <property type="match status" value="1"/>
</dbReference>
<dbReference type="EMBL" id="MJLZ01000016">
    <property type="protein sequence ID" value="RLM24520.1"/>
    <property type="molecule type" value="Genomic_DNA"/>
</dbReference>
<comment type="similarity">
    <text evidence="1">Belongs to the RelE toxin family.</text>
</comment>
<dbReference type="InterPro" id="IPR035093">
    <property type="entry name" value="RelE/ParE_toxin_dom_sf"/>
</dbReference>
<dbReference type="RefSeq" id="WP_121574855.1">
    <property type="nucleotide sequence ID" value="NZ_MJLZ01000016.1"/>
</dbReference>
<sequence>MKLTVSPLAEQDIEAIGDYIAQDNPVRALSFTEDLYRQCCVISDNPWLYRERPELGQSIRSCAYGRYLILYGTTDTEVRIERVLHGARDIDNLFSGIPDGDKS</sequence>